<name>A0A0C9XYG0_9AGAR</name>
<keyword evidence="2" id="KW-1185">Reference proteome</keyword>
<evidence type="ECO:0000313" key="2">
    <source>
        <dbReference type="Proteomes" id="UP000054477"/>
    </source>
</evidence>
<proteinExistence type="predicted"/>
<evidence type="ECO:0000313" key="1">
    <source>
        <dbReference type="EMBL" id="KIK02747.1"/>
    </source>
</evidence>
<dbReference type="EMBL" id="KN838588">
    <property type="protein sequence ID" value="KIK02747.1"/>
    <property type="molecule type" value="Genomic_DNA"/>
</dbReference>
<protein>
    <submittedName>
        <fullName evidence="1">Uncharacterized protein</fullName>
    </submittedName>
</protein>
<dbReference type="HOGENOM" id="CLU_2184414_0_0_1"/>
<organism evidence="1 2">
    <name type="scientific">Laccaria amethystina LaAM-08-1</name>
    <dbReference type="NCBI Taxonomy" id="1095629"/>
    <lineage>
        <taxon>Eukaryota</taxon>
        <taxon>Fungi</taxon>
        <taxon>Dikarya</taxon>
        <taxon>Basidiomycota</taxon>
        <taxon>Agaricomycotina</taxon>
        <taxon>Agaricomycetes</taxon>
        <taxon>Agaricomycetidae</taxon>
        <taxon>Agaricales</taxon>
        <taxon>Agaricineae</taxon>
        <taxon>Hydnangiaceae</taxon>
        <taxon>Laccaria</taxon>
    </lineage>
</organism>
<accession>A0A0C9XYG0</accession>
<dbReference type="AlphaFoldDB" id="A0A0C9XYG0"/>
<reference evidence="2" key="2">
    <citation type="submission" date="2015-01" db="EMBL/GenBank/DDBJ databases">
        <title>Evolutionary Origins and Diversification of the Mycorrhizal Mutualists.</title>
        <authorList>
            <consortium name="DOE Joint Genome Institute"/>
            <consortium name="Mycorrhizal Genomics Consortium"/>
            <person name="Kohler A."/>
            <person name="Kuo A."/>
            <person name="Nagy L.G."/>
            <person name="Floudas D."/>
            <person name="Copeland A."/>
            <person name="Barry K.W."/>
            <person name="Cichocki N."/>
            <person name="Veneault-Fourrey C."/>
            <person name="LaButti K."/>
            <person name="Lindquist E.A."/>
            <person name="Lipzen A."/>
            <person name="Lundell T."/>
            <person name="Morin E."/>
            <person name="Murat C."/>
            <person name="Riley R."/>
            <person name="Ohm R."/>
            <person name="Sun H."/>
            <person name="Tunlid A."/>
            <person name="Henrissat B."/>
            <person name="Grigoriev I.V."/>
            <person name="Hibbett D.S."/>
            <person name="Martin F."/>
        </authorList>
    </citation>
    <scope>NUCLEOTIDE SEQUENCE [LARGE SCALE GENOMIC DNA]</scope>
    <source>
        <strain evidence="2">LaAM-08-1</strain>
    </source>
</reference>
<reference evidence="1 2" key="1">
    <citation type="submission" date="2014-04" db="EMBL/GenBank/DDBJ databases">
        <authorList>
            <consortium name="DOE Joint Genome Institute"/>
            <person name="Kuo A."/>
            <person name="Kohler A."/>
            <person name="Nagy L.G."/>
            <person name="Floudas D."/>
            <person name="Copeland A."/>
            <person name="Barry K.W."/>
            <person name="Cichocki N."/>
            <person name="Veneault-Fourrey C."/>
            <person name="LaButti K."/>
            <person name="Lindquist E.A."/>
            <person name="Lipzen A."/>
            <person name="Lundell T."/>
            <person name="Morin E."/>
            <person name="Murat C."/>
            <person name="Sun H."/>
            <person name="Tunlid A."/>
            <person name="Henrissat B."/>
            <person name="Grigoriev I.V."/>
            <person name="Hibbett D.S."/>
            <person name="Martin F."/>
            <person name="Nordberg H.P."/>
            <person name="Cantor M.N."/>
            <person name="Hua S.X."/>
        </authorList>
    </citation>
    <scope>NUCLEOTIDE SEQUENCE [LARGE SCALE GENOMIC DNA]</scope>
    <source>
        <strain evidence="1 2">LaAM-08-1</strain>
    </source>
</reference>
<dbReference type="Proteomes" id="UP000054477">
    <property type="component" value="Unassembled WGS sequence"/>
</dbReference>
<sequence length="109" mass="12716">MPQRRWLLHGGANNRRRLHGNLHCIKPILHSTPPTPHLSLLERRLELPPPHRFLHLKHLILKQVHTWTPIALKVSALRTRTVSTLWFSYTSKISAPLYLHVVSLHQSFP</sequence>
<gene>
    <name evidence="1" type="ORF">K443DRAFT_677336</name>
</gene>